<proteinExistence type="predicted"/>
<dbReference type="Proteomes" id="UP001234202">
    <property type="component" value="Unassembled WGS sequence"/>
</dbReference>
<evidence type="ECO:0000313" key="1">
    <source>
        <dbReference type="EMBL" id="KAJ9124888.1"/>
    </source>
</evidence>
<accession>A0ACC2XM06</accession>
<reference evidence="1" key="1">
    <citation type="submission" date="2023-04" db="EMBL/GenBank/DDBJ databases">
        <title>Draft Genome sequencing of Naganishia species isolated from polar environments using Oxford Nanopore Technology.</title>
        <authorList>
            <person name="Leo P."/>
            <person name="Venkateswaran K."/>
        </authorList>
    </citation>
    <scope>NUCLEOTIDE SEQUENCE</scope>
    <source>
        <strain evidence="1">DBVPG 5303</strain>
    </source>
</reference>
<evidence type="ECO:0000313" key="2">
    <source>
        <dbReference type="Proteomes" id="UP001234202"/>
    </source>
</evidence>
<gene>
    <name evidence="1" type="ORF">QFC24_002817</name>
</gene>
<comment type="caution">
    <text evidence="1">The sequence shown here is derived from an EMBL/GenBank/DDBJ whole genome shotgun (WGS) entry which is preliminary data.</text>
</comment>
<organism evidence="1 2">
    <name type="scientific">Naganishia onofrii</name>
    <dbReference type="NCBI Taxonomy" id="1851511"/>
    <lineage>
        <taxon>Eukaryota</taxon>
        <taxon>Fungi</taxon>
        <taxon>Dikarya</taxon>
        <taxon>Basidiomycota</taxon>
        <taxon>Agaricomycotina</taxon>
        <taxon>Tremellomycetes</taxon>
        <taxon>Filobasidiales</taxon>
        <taxon>Filobasidiaceae</taxon>
        <taxon>Naganishia</taxon>
    </lineage>
</organism>
<name>A0ACC2XM06_9TREE</name>
<protein>
    <submittedName>
        <fullName evidence="1">Uncharacterized protein</fullName>
    </submittedName>
</protein>
<dbReference type="EMBL" id="JASBWV010000008">
    <property type="protein sequence ID" value="KAJ9124888.1"/>
    <property type="molecule type" value="Genomic_DNA"/>
</dbReference>
<keyword evidence="2" id="KW-1185">Reference proteome</keyword>
<sequence length="620" mass="69416">MQTPLQSPQQGSRTTPRTRRNAPVWTPIVFPYASSSLSRGAIRSRADLTDRHGIARSFGIESDFISRDAHPDSSPDVGLKQWTTNHLEWSYEGISSLSDNSATTPVSERSALLGKVIANTRFRIDVVFNSRQPAQADWQADLGERLGVREDVDRSASESNKEDEPHFWVYIATLDDGQEYYRTMVDLLPRDANIFLGIKPRNEVTGKRHGYNDWIWQTSTTHVFTDDRTFCEFQLPSLPVLLENTRIREQDAFTLVLRLQTPATFEASDFDETGKQTVDRCVKHILGASQMLMIEFGLLQGFDVRAEISTGRRKYRRRILKHRSEYLADCIKFSSDRERDPIGERHATSASDRKVQTIRCLDVDYVTMYWLLHYVYTGEVDFKDEQDFGDSTDLQIYKINPGFAKRFDTGRRDEDEWEWSEADPFQASPLGSHDEEDDSATVTSASAGHSSVSTSPHQQAKSYGAIAAQSKGAKSIQTPPEKSAGFPSTGSTSRPVWPSILSGSATTQNQASMGKNSSSPTAPLQQHSMRSLPVPDPHKHPGTPAPPASAFATYALAHRYQLDDLARLAQDHLLGCLTPHSASSLLMASFRFYALHCLVEDYVISNWAAVQESVSRQVSP</sequence>